<dbReference type="InterPro" id="IPR033505">
    <property type="entry name" value="USPL1"/>
</dbReference>
<feature type="region of interest" description="Disordered" evidence="1">
    <location>
        <begin position="378"/>
        <end position="399"/>
    </location>
</feature>
<evidence type="ECO:0000259" key="2">
    <source>
        <dbReference type="PROSITE" id="PS50235"/>
    </source>
</evidence>
<dbReference type="InterPro" id="IPR028889">
    <property type="entry name" value="USP"/>
</dbReference>
<organism evidence="3 4">
    <name type="scientific">Potamilus streckersoni</name>
    <dbReference type="NCBI Taxonomy" id="2493646"/>
    <lineage>
        <taxon>Eukaryota</taxon>
        <taxon>Metazoa</taxon>
        <taxon>Spiralia</taxon>
        <taxon>Lophotrochozoa</taxon>
        <taxon>Mollusca</taxon>
        <taxon>Bivalvia</taxon>
        <taxon>Autobranchia</taxon>
        <taxon>Heteroconchia</taxon>
        <taxon>Palaeoheterodonta</taxon>
        <taxon>Unionida</taxon>
        <taxon>Unionoidea</taxon>
        <taxon>Unionidae</taxon>
        <taxon>Ambleminae</taxon>
        <taxon>Lampsilini</taxon>
        <taxon>Potamilus</taxon>
    </lineage>
</organism>
<name>A0AAE0W2L5_9BIVA</name>
<feature type="compositionally biased region" description="Basic and acidic residues" evidence="1">
    <location>
        <begin position="1224"/>
        <end position="1236"/>
    </location>
</feature>
<dbReference type="GO" id="GO:0016926">
    <property type="term" value="P:protein desumoylation"/>
    <property type="evidence" value="ECO:0007669"/>
    <property type="project" value="TreeGrafter"/>
</dbReference>
<proteinExistence type="predicted"/>
<evidence type="ECO:0000256" key="1">
    <source>
        <dbReference type="SAM" id="MobiDB-lite"/>
    </source>
</evidence>
<protein>
    <recommendedName>
        <fullName evidence="2">USP domain-containing protein</fullName>
    </recommendedName>
</protein>
<dbReference type="GO" id="GO:0032183">
    <property type="term" value="F:SUMO binding"/>
    <property type="evidence" value="ECO:0007669"/>
    <property type="project" value="InterPro"/>
</dbReference>
<sequence>MIEKQNSSVCDQCSKAGRKGRLKTCQINFTEAVTICTNALCSFGLDGGETLSRSLSEIILKGKSKDGLCTTIQSTSTSHAKSCFPSAGSISLTGPCIQTSKQPPSSVTSTTWGSLHTGLPGVKNLGKDQIIQNFLHQLPLTGKSLCNVGKLEGKYKSTALESFSNQENPNSLSATKSFTKLKLKHGFKGFQFNKKDKTLSDEGKRKLTEICINKSSSEKNALSDQSSYVNKNDKIKMSSSLNSSSSQFSVIKNASNCKHITNCKDVFTNSTPDSKRKTTFAQSDQLPENSNECKRFLQWQNKDALCWLDVVLCLLVHNQTLVNLLKDNRCPKESVIFTLLKAYHQAQDLINGKKKCLKRNSPDSAFVQSVLSSTHSKTETASFSRGQGQTDSSGLTFTSMQTGAGNSPSSLGMLGESLYECPDLASACKTLEDVREAVWQRLQSKLKCEKGRNDSPVLAFSALVQETLEVKAQFQMRYRFSYTCLGCGEVEESIHENILPSFPNVPVSFNIEKPAHVRKCMKCQQESSRAMTYERLPNTLVMHFAEGLPYNNFTALDLKFQDDYYVVKGVIRYTNNPDHFTAWIRNETDDTWMECDDLKSPICSFLPEPPNFPPQEIHILMWEKTVHLGGCAAKLTSRNPLNCKTINATTQLDCQGTNATSQIDCPSTKLDHLLSVCSHSNSLGKPVLDDQTSKVGKQHTDAQIFRKGGLYKGNSCNSGKPGMEAGSAKLAVQSSFPSDAKFNSKPCILQKPAEPTLAVGTSGHFSSNLFTCKCAQSSDVCVCDQTGNELPRFISTAFNRQTLLKPTPLHFVNEILKSSAPNQNSVPVINSMITNDLKKFLETERHTISKVSEKSVGLGLQMSVANAAAILSRNASENKHSDSGFTLVSKAENMNKAVHFSVTSGANTSVPVSNNSCAPTKPEINAISLLRSLRKQRESKVNHQLTGRFKPSGFFASRNCLKEGNVKSENGDLVSKEINVPANKAGKDSSKPSGTEQFLSTFGKGRGHGYIGSKFEGLKLLARNNLEVNLTSAMTDSRMASPISSLCSEPVNKKQATKRLGKQKTIKPSQSTFEGLQILSRNTTQSFDSEERTACNYKGANISIGHGRKKKRDVAEEKVSRSPVEKDLNLVLDECRTKNIAGVNDKNSNLMSQNSTGGVHIIQIDGEEAKNSNYLSDILSKFREHNSVTKSTVIIIQNQSNKQERKNSSESNDDIALGQPLGSKRSDSEQNGKENKLSPIKTNNGPSLLKSFNLDLANDFPETENSSPSKKRKIEKEECDILQDLYQALNIPLSEVGNAMSEIVSDVAADMDAIDPFGLNLDTSLQGCAENEEDNKA</sequence>
<comment type="caution">
    <text evidence="3">The sequence shown here is derived from an EMBL/GenBank/DDBJ whole genome shotgun (WGS) entry which is preliminary data.</text>
</comment>
<reference evidence="3" key="3">
    <citation type="submission" date="2023-05" db="EMBL/GenBank/DDBJ databases">
        <authorList>
            <person name="Smith C.H."/>
        </authorList>
    </citation>
    <scope>NUCLEOTIDE SEQUENCE</scope>
    <source>
        <strain evidence="3">CHS0354</strain>
        <tissue evidence="3">Mantle</tissue>
    </source>
</reference>
<dbReference type="Proteomes" id="UP001195483">
    <property type="component" value="Unassembled WGS sequence"/>
</dbReference>
<dbReference type="SUPFAM" id="SSF54001">
    <property type="entry name" value="Cysteine proteinases"/>
    <property type="match status" value="1"/>
</dbReference>
<gene>
    <name evidence="3" type="ORF">CHS0354_000957</name>
</gene>
<dbReference type="PROSITE" id="PS50235">
    <property type="entry name" value="USP_3"/>
    <property type="match status" value="1"/>
</dbReference>
<dbReference type="CDD" id="cd02257">
    <property type="entry name" value="Peptidase_C19"/>
    <property type="match status" value="1"/>
</dbReference>
<dbReference type="InterPro" id="IPR028890">
    <property type="entry name" value="Peptidase_C98"/>
</dbReference>
<evidence type="ECO:0000313" key="3">
    <source>
        <dbReference type="EMBL" id="KAK3598187.1"/>
    </source>
</evidence>
<feature type="domain" description="USP" evidence="2">
    <location>
        <begin position="297"/>
        <end position="625"/>
    </location>
</feature>
<dbReference type="Pfam" id="PF15499">
    <property type="entry name" value="Peptidase_C98"/>
    <property type="match status" value="2"/>
</dbReference>
<dbReference type="GO" id="GO:0015030">
    <property type="term" value="C:Cajal body"/>
    <property type="evidence" value="ECO:0007669"/>
    <property type="project" value="TreeGrafter"/>
</dbReference>
<reference evidence="3" key="2">
    <citation type="journal article" date="2021" name="Genome Biol. Evol.">
        <title>Developing a high-quality reference genome for a parasitic bivalve with doubly uniparental inheritance (Bivalvia: Unionida).</title>
        <authorList>
            <person name="Smith C.H."/>
        </authorList>
    </citation>
    <scope>NUCLEOTIDE SEQUENCE</scope>
    <source>
        <strain evidence="3">CHS0354</strain>
        <tissue evidence="3">Mantle</tissue>
    </source>
</reference>
<keyword evidence="4" id="KW-1185">Reference proteome</keyword>
<dbReference type="GO" id="GO:0030576">
    <property type="term" value="P:Cajal body organization"/>
    <property type="evidence" value="ECO:0007669"/>
    <property type="project" value="InterPro"/>
</dbReference>
<dbReference type="PANTHER" id="PTHR15294">
    <property type="entry name" value="RETINOVIN-RELATED"/>
    <property type="match status" value="1"/>
</dbReference>
<dbReference type="EMBL" id="JAEAOA010000101">
    <property type="protein sequence ID" value="KAK3598187.1"/>
    <property type="molecule type" value="Genomic_DNA"/>
</dbReference>
<evidence type="ECO:0000313" key="4">
    <source>
        <dbReference type="Proteomes" id="UP001195483"/>
    </source>
</evidence>
<reference evidence="3" key="1">
    <citation type="journal article" date="2021" name="Genome Biol. Evol.">
        <title>A High-Quality Reference Genome for a Parasitic Bivalve with Doubly Uniparental Inheritance (Bivalvia: Unionida).</title>
        <authorList>
            <person name="Smith C.H."/>
        </authorList>
    </citation>
    <scope>NUCLEOTIDE SEQUENCE</scope>
    <source>
        <strain evidence="3">CHS0354</strain>
    </source>
</reference>
<feature type="region of interest" description="Disordered" evidence="1">
    <location>
        <begin position="1199"/>
        <end position="1248"/>
    </location>
</feature>
<accession>A0AAE0W2L5</accession>
<dbReference type="PANTHER" id="PTHR15294:SF3">
    <property type="entry name" value="SUMO-SPECIFIC ISOPEPTIDASE USPL1"/>
    <property type="match status" value="1"/>
</dbReference>
<dbReference type="InterPro" id="IPR038765">
    <property type="entry name" value="Papain-like_cys_pep_sf"/>
</dbReference>